<evidence type="ECO:0000313" key="3">
    <source>
        <dbReference type="Proteomes" id="UP001595909"/>
    </source>
</evidence>
<dbReference type="InterPro" id="IPR027450">
    <property type="entry name" value="AlkB-like"/>
</dbReference>
<dbReference type="InterPro" id="IPR037151">
    <property type="entry name" value="AlkB-like_sf"/>
</dbReference>
<dbReference type="Gene3D" id="2.60.120.590">
    <property type="entry name" value="Alpha-ketoglutarate-dependent dioxygenase AlkB-like"/>
    <property type="match status" value="1"/>
</dbReference>
<name>A0ABV9RQI2_9PSEU</name>
<keyword evidence="2" id="KW-0223">Dioxygenase</keyword>
<evidence type="ECO:0000313" key="2">
    <source>
        <dbReference type="EMBL" id="MFC4835612.1"/>
    </source>
</evidence>
<sequence>MFRIGNTENRGRPYADLVLDSGDLVVFGRENRLAHHGVPRMPPRTSACPRVASNITLRVSGLQD</sequence>
<dbReference type="GO" id="GO:0051213">
    <property type="term" value="F:dioxygenase activity"/>
    <property type="evidence" value="ECO:0007669"/>
    <property type="project" value="UniProtKB-KW"/>
</dbReference>
<keyword evidence="3" id="KW-1185">Reference proteome</keyword>
<feature type="domain" description="Alpha-ketoglutarate-dependent dioxygenase AlkB-like" evidence="1">
    <location>
        <begin position="2"/>
        <end position="58"/>
    </location>
</feature>
<reference evidence="3" key="1">
    <citation type="journal article" date="2019" name="Int. J. Syst. Evol. Microbiol.">
        <title>The Global Catalogue of Microorganisms (GCM) 10K type strain sequencing project: providing services to taxonomists for standard genome sequencing and annotation.</title>
        <authorList>
            <consortium name="The Broad Institute Genomics Platform"/>
            <consortium name="The Broad Institute Genome Sequencing Center for Infectious Disease"/>
            <person name="Wu L."/>
            <person name="Ma J."/>
        </authorList>
    </citation>
    <scope>NUCLEOTIDE SEQUENCE [LARGE SCALE GENOMIC DNA]</scope>
    <source>
        <strain evidence="3">CCUG 50347</strain>
    </source>
</reference>
<proteinExistence type="predicted"/>
<gene>
    <name evidence="2" type="ORF">ACFPEL_24605</name>
</gene>
<dbReference type="Pfam" id="PF13532">
    <property type="entry name" value="2OG-FeII_Oxy_2"/>
    <property type="match status" value="1"/>
</dbReference>
<organism evidence="2 3">
    <name type="scientific">Actinomycetospora chibensis</name>
    <dbReference type="NCBI Taxonomy" id="663606"/>
    <lineage>
        <taxon>Bacteria</taxon>
        <taxon>Bacillati</taxon>
        <taxon>Actinomycetota</taxon>
        <taxon>Actinomycetes</taxon>
        <taxon>Pseudonocardiales</taxon>
        <taxon>Pseudonocardiaceae</taxon>
        <taxon>Actinomycetospora</taxon>
    </lineage>
</organism>
<protein>
    <submittedName>
        <fullName evidence="2">Alpha-ketoglutarate-dependent dioxygenase AlkB</fullName>
    </submittedName>
</protein>
<dbReference type="Proteomes" id="UP001595909">
    <property type="component" value="Unassembled WGS sequence"/>
</dbReference>
<dbReference type="RefSeq" id="WP_378015024.1">
    <property type="nucleotide sequence ID" value="NZ_BAABHN010000050.1"/>
</dbReference>
<dbReference type="SUPFAM" id="SSF51197">
    <property type="entry name" value="Clavaminate synthase-like"/>
    <property type="match status" value="1"/>
</dbReference>
<accession>A0ABV9RQI2</accession>
<dbReference type="EMBL" id="JBHSIM010000050">
    <property type="protein sequence ID" value="MFC4835612.1"/>
    <property type="molecule type" value="Genomic_DNA"/>
</dbReference>
<evidence type="ECO:0000259" key="1">
    <source>
        <dbReference type="Pfam" id="PF13532"/>
    </source>
</evidence>
<keyword evidence="2" id="KW-0560">Oxidoreductase</keyword>
<comment type="caution">
    <text evidence="2">The sequence shown here is derived from an EMBL/GenBank/DDBJ whole genome shotgun (WGS) entry which is preliminary data.</text>
</comment>